<dbReference type="InterPro" id="IPR000522">
    <property type="entry name" value="ABC_transptr_permease_BtuC"/>
</dbReference>
<feature type="transmembrane region" description="Helical" evidence="8">
    <location>
        <begin position="264"/>
        <end position="289"/>
    </location>
</feature>
<evidence type="ECO:0000256" key="5">
    <source>
        <dbReference type="ARBA" id="ARBA00022692"/>
    </source>
</evidence>
<evidence type="ECO:0000313" key="10">
    <source>
        <dbReference type="Proteomes" id="UP000324996"/>
    </source>
</evidence>
<gene>
    <name evidence="9" type="ORF">JCM17846_04600</name>
</gene>
<sequence length="318" mass="32545">MTPIPARELMDKITQKRMQKHRLLAFLVMALVIAIIANIGIGSYGIPPLRLLAILGAQIGLDLPGSFSAQDEAIVLAIRLPRVFTGLGVGAGLALAGAALQGLFRNPLAEPGLVGVSAGAALAAVAMIVLGGGSFYIASFDLTPYALPLAAFGGGLLATALIHGLARRLPGDPVATMLLVGIAINAVAGAGIGIFQYASDDTQLRLLSFWLMGGLGHASWTATLPALVLITIGGITILSRAMALDAYLLGSAEAGHLGIKTQSLARVMIVATALMVGAAVAVSGIISFVGLVVPHLVRTIIGLIIALFSPPRLCWGPF</sequence>
<feature type="transmembrane region" description="Helical" evidence="8">
    <location>
        <begin position="295"/>
        <end position="315"/>
    </location>
</feature>
<keyword evidence="4" id="KW-1003">Cell membrane</keyword>
<feature type="transmembrane region" description="Helical" evidence="8">
    <location>
        <begin position="218"/>
        <end position="243"/>
    </location>
</feature>
<accession>A0A5A7N3R9</accession>
<evidence type="ECO:0000256" key="8">
    <source>
        <dbReference type="SAM" id="Phobius"/>
    </source>
</evidence>
<evidence type="ECO:0000256" key="4">
    <source>
        <dbReference type="ARBA" id="ARBA00022475"/>
    </source>
</evidence>
<name>A0A5A7N3R9_9PROT</name>
<dbReference type="GO" id="GO:0005886">
    <property type="term" value="C:plasma membrane"/>
    <property type="evidence" value="ECO:0007669"/>
    <property type="project" value="UniProtKB-SubCell"/>
</dbReference>
<comment type="similarity">
    <text evidence="2">Belongs to the binding-protein-dependent transport system permease family. FecCD subfamily.</text>
</comment>
<dbReference type="GO" id="GO:0033214">
    <property type="term" value="P:siderophore-iron import into cell"/>
    <property type="evidence" value="ECO:0007669"/>
    <property type="project" value="TreeGrafter"/>
</dbReference>
<keyword evidence="3" id="KW-0813">Transport</keyword>
<comment type="subcellular location">
    <subcellularLocation>
        <location evidence="1">Cell membrane</location>
        <topology evidence="1">Multi-pass membrane protein</topology>
    </subcellularLocation>
</comment>
<feature type="transmembrane region" description="Helical" evidence="8">
    <location>
        <begin position="23"/>
        <end position="46"/>
    </location>
</feature>
<keyword evidence="7 8" id="KW-0472">Membrane</keyword>
<evidence type="ECO:0008006" key="11">
    <source>
        <dbReference type="Google" id="ProtNLM"/>
    </source>
</evidence>
<proteinExistence type="inferred from homology"/>
<evidence type="ECO:0000256" key="7">
    <source>
        <dbReference type="ARBA" id="ARBA00023136"/>
    </source>
</evidence>
<keyword evidence="5 8" id="KW-0812">Transmembrane</keyword>
<dbReference type="Proteomes" id="UP000324996">
    <property type="component" value="Unassembled WGS sequence"/>
</dbReference>
<reference evidence="9 10" key="1">
    <citation type="submission" date="2019-09" db="EMBL/GenBank/DDBJ databases">
        <title>NBRP : Genome information of microbial organism related human and environment.</title>
        <authorList>
            <person name="Hattori M."/>
            <person name="Oshima K."/>
            <person name="Inaba H."/>
            <person name="Suda W."/>
            <person name="Sakamoto M."/>
            <person name="Iino T."/>
            <person name="Kitahara M."/>
            <person name="Oshida Y."/>
            <person name="Iida T."/>
            <person name="Kudo T."/>
            <person name="Itoh T."/>
            <person name="Ohkuma M."/>
        </authorList>
    </citation>
    <scope>NUCLEOTIDE SEQUENCE [LARGE SCALE GENOMIC DNA]</scope>
    <source>
        <strain evidence="9 10">Q-1</strain>
    </source>
</reference>
<evidence type="ECO:0000256" key="6">
    <source>
        <dbReference type="ARBA" id="ARBA00022989"/>
    </source>
</evidence>
<dbReference type="AlphaFoldDB" id="A0A5A7N3R9"/>
<dbReference type="EMBL" id="BKCN01000001">
    <property type="protein sequence ID" value="GER02778.1"/>
    <property type="molecule type" value="Genomic_DNA"/>
</dbReference>
<evidence type="ECO:0000256" key="1">
    <source>
        <dbReference type="ARBA" id="ARBA00004651"/>
    </source>
</evidence>
<dbReference type="Pfam" id="PF01032">
    <property type="entry name" value="FecCD"/>
    <property type="match status" value="1"/>
</dbReference>
<dbReference type="GO" id="GO:0022857">
    <property type="term" value="F:transmembrane transporter activity"/>
    <property type="evidence" value="ECO:0007669"/>
    <property type="project" value="InterPro"/>
</dbReference>
<organism evidence="9 10">
    <name type="scientific">Iodidimonas nitroreducens</name>
    <dbReference type="NCBI Taxonomy" id="1236968"/>
    <lineage>
        <taxon>Bacteria</taxon>
        <taxon>Pseudomonadati</taxon>
        <taxon>Pseudomonadota</taxon>
        <taxon>Alphaproteobacteria</taxon>
        <taxon>Iodidimonadales</taxon>
        <taxon>Iodidimonadaceae</taxon>
        <taxon>Iodidimonas</taxon>
    </lineage>
</organism>
<dbReference type="PANTHER" id="PTHR30472:SF25">
    <property type="entry name" value="ABC TRANSPORTER PERMEASE PROTEIN MJ0876-RELATED"/>
    <property type="match status" value="1"/>
</dbReference>
<dbReference type="SUPFAM" id="SSF81345">
    <property type="entry name" value="ABC transporter involved in vitamin B12 uptake, BtuC"/>
    <property type="match status" value="1"/>
</dbReference>
<dbReference type="Gene3D" id="1.10.3470.10">
    <property type="entry name" value="ABC transporter involved in vitamin B12 uptake, BtuC"/>
    <property type="match status" value="1"/>
</dbReference>
<comment type="caution">
    <text evidence="9">The sequence shown here is derived from an EMBL/GenBank/DDBJ whole genome shotgun (WGS) entry which is preliminary data.</text>
</comment>
<dbReference type="PANTHER" id="PTHR30472">
    <property type="entry name" value="FERRIC ENTEROBACTIN TRANSPORT SYSTEM PERMEASE PROTEIN"/>
    <property type="match status" value="1"/>
</dbReference>
<keyword evidence="6 8" id="KW-1133">Transmembrane helix</keyword>
<feature type="transmembrane region" description="Helical" evidence="8">
    <location>
        <begin position="83"/>
        <end position="104"/>
    </location>
</feature>
<keyword evidence="10" id="KW-1185">Reference proteome</keyword>
<feature type="transmembrane region" description="Helical" evidence="8">
    <location>
        <begin position="116"/>
        <end position="139"/>
    </location>
</feature>
<feature type="transmembrane region" description="Helical" evidence="8">
    <location>
        <begin position="145"/>
        <end position="166"/>
    </location>
</feature>
<dbReference type="InterPro" id="IPR037294">
    <property type="entry name" value="ABC_BtuC-like"/>
</dbReference>
<evidence type="ECO:0000313" key="9">
    <source>
        <dbReference type="EMBL" id="GER02778.1"/>
    </source>
</evidence>
<evidence type="ECO:0000256" key="3">
    <source>
        <dbReference type="ARBA" id="ARBA00022448"/>
    </source>
</evidence>
<protein>
    <recommendedName>
        <fullName evidence="11">ABC transporter permease</fullName>
    </recommendedName>
</protein>
<feature type="transmembrane region" description="Helical" evidence="8">
    <location>
        <begin position="178"/>
        <end position="198"/>
    </location>
</feature>
<evidence type="ECO:0000256" key="2">
    <source>
        <dbReference type="ARBA" id="ARBA00007935"/>
    </source>
</evidence>